<feature type="transmembrane region" description="Helical" evidence="1">
    <location>
        <begin position="19"/>
        <end position="37"/>
    </location>
</feature>
<gene>
    <name evidence="3" type="ORF">FB473_002556</name>
</gene>
<organism evidence="3 4">
    <name type="scientific">Brooklawnia cerclae</name>
    <dbReference type="NCBI Taxonomy" id="349934"/>
    <lineage>
        <taxon>Bacteria</taxon>
        <taxon>Bacillati</taxon>
        <taxon>Actinomycetota</taxon>
        <taxon>Actinomycetes</taxon>
        <taxon>Propionibacteriales</taxon>
        <taxon>Propionibacteriaceae</taxon>
        <taxon>Brooklawnia</taxon>
    </lineage>
</organism>
<evidence type="ECO:0000256" key="1">
    <source>
        <dbReference type="SAM" id="Phobius"/>
    </source>
</evidence>
<evidence type="ECO:0000313" key="4">
    <source>
        <dbReference type="Proteomes" id="UP000749311"/>
    </source>
</evidence>
<evidence type="ECO:0000259" key="2">
    <source>
        <dbReference type="Pfam" id="PF03779"/>
    </source>
</evidence>
<keyword evidence="1" id="KW-1133">Transmembrane helix</keyword>
<keyword evidence="1" id="KW-0472">Membrane</keyword>
<feature type="transmembrane region" description="Helical" evidence="1">
    <location>
        <begin position="71"/>
        <end position="90"/>
    </location>
</feature>
<name>A0ABX0SMC5_9ACTN</name>
<dbReference type="Proteomes" id="UP000749311">
    <property type="component" value="Unassembled WGS sequence"/>
</dbReference>
<dbReference type="Pfam" id="PF03779">
    <property type="entry name" value="SPW"/>
    <property type="match status" value="1"/>
</dbReference>
<comment type="caution">
    <text evidence="3">The sequence shown here is derived from an EMBL/GenBank/DDBJ whole genome shotgun (WGS) entry which is preliminary data.</text>
</comment>
<accession>A0ABX0SMC5</accession>
<keyword evidence="1" id="KW-0812">Transmembrane</keyword>
<dbReference type="InterPro" id="IPR005530">
    <property type="entry name" value="SPW"/>
</dbReference>
<dbReference type="RefSeq" id="WP_167168399.1">
    <property type="nucleotide sequence ID" value="NZ_BAAAOO010000007.1"/>
</dbReference>
<dbReference type="EMBL" id="JAAMOZ010000001">
    <property type="protein sequence ID" value="NIH57911.1"/>
    <property type="molecule type" value="Genomic_DNA"/>
</dbReference>
<feature type="transmembrane region" description="Helical" evidence="1">
    <location>
        <begin position="96"/>
        <end position="114"/>
    </location>
</feature>
<feature type="domain" description="SPW repeat-containing integral membrane" evidence="2">
    <location>
        <begin position="16"/>
        <end position="109"/>
    </location>
</feature>
<keyword evidence="4" id="KW-1185">Reference proteome</keyword>
<feature type="transmembrane region" description="Helical" evidence="1">
    <location>
        <begin position="43"/>
        <end position="62"/>
    </location>
</feature>
<proteinExistence type="predicted"/>
<reference evidence="3 4" key="1">
    <citation type="submission" date="2020-02" db="EMBL/GenBank/DDBJ databases">
        <title>Sequencing the genomes of 1000 actinobacteria strains.</title>
        <authorList>
            <person name="Klenk H.-P."/>
        </authorList>
    </citation>
    <scope>NUCLEOTIDE SEQUENCE [LARGE SCALE GENOMIC DNA]</scope>
    <source>
        <strain evidence="3 4">DSM 19609</strain>
    </source>
</reference>
<protein>
    <submittedName>
        <fullName evidence="3">Apolipoprotein N-acyltransferase</fullName>
    </submittedName>
</protein>
<sequence>MSSNTISGTQLKWRTWQDWTNLVLGVILAVAPAFADFKSGAGVGWAVTLGIVILLVALWALATEASQASEWVQVVAGVIAFLAPWFGAFSGTSGAWFAWIIGVLVVVLAIWALAQYSKR</sequence>
<evidence type="ECO:0000313" key="3">
    <source>
        <dbReference type="EMBL" id="NIH57911.1"/>
    </source>
</evidence>